<evidence type="ECO:0000256" key="5">
    <source>
        <dbReference type="ARBA" id="ARBA00023136"/>
    </source>
</evidence>
<dbReference type="InterPro" id="IPR007267">
    <property type="entry name" value="GtrA_DPMS_TM"/>
</dbReference>
<dbReference type="HOGENOM" id="CLU_083873_0_1_11"/>
<dbReference type="GO" id="GO:0000271">
    <property type="term" value="P:polysaccharide biosynthetic process"/>
    <property type="evidence" value="ECO:0007669"/>
    <property type="project" value="InterPro"/>
</dbReference>
<evidence type="ECO:0000259" key="8">
    <source>
        <dbReference type="Pfam" id="PF04138"/>
    </source>
</evidence>
<dbReference type="eggNOG" id="COG2246">
    <property type="taxonomic scope" value="Bacteria"/>
</dbReference>
<feature type="transmembrane region" description="Helical" evidence="7">
    <location>
        <begin position="103"/>
        <end position="128"/>
    </location>
</feature>
<keyword evidence="3 7" id="KW-0812">Transmembrane</keyword>
<gene>
    <name evidence="9" type="ordered locus">Francci3_0707</name>
</gene>
<reference evidence="9 10" key="1">
    <citation type="journal article" date="2007" name="Genome Res.">
        <title>Genome characteristics of facultatively symbiotic Frankia sp. strains reflect host range and host plant biogeography.</title>
        <authorList>
            <person name="Normand P."/>
            <person name="Lapierre P."/>
            <person name="Tisa L.S."/>
            <person name="Gogarten J.P."/>
            <person name="Alloisio N."/>
            <person name="Bagnarol E."/>
            <person name="Bassi C.A."/>
            <person name="Berry A.M."/>
            <person name="Bickhart D.M."/>
            <person name="Choisne N."/>
            <person name="Couloux A."/>
            <person name="Cournoyer B."/>
            <person name="Cruveiller S."/>
            <person name="Daubin V."/>
            <person name="Demange N."/>
            <person name="Francino M.P."/>
            <person name="Goltsman E."/>
            <person name="Huang Y."/>
            <person name="Kopp O.R."/>
            <person name="Labarre L."/>
            <person name="Lapidus A."/>
            <person name="Lavire C."/>
            <person name="Marechal J."/>
            <person name="Martinez M."/>
            <person name="Mastronunzio J.E."/>
            <person name="Mullin B.C."/>
            <person name="Niemann J."/>
            <person name="Pujic P."/>
            <person name="Rawnsley T."/>
            <person name="Rouy Z."/>
            <person name="Schenowitz C."/>
            <person name="Sellstedt A."/>
            <person name="Tavares F."/>
            <person name="Tomkins J.P."/>
            <person name="Vallenet D."/>
            <person name="Valverde C."/>
            <person name="Wall L.G."/>
            <person name="Wang Y."/>
            <person name="Medigue C."/>
            <person name="Benson D.R."/>
        </authorList>
    </citation>
    <scope>NUCLEOTIDE SEQUENCE [LARGE SCALE GENOMIC DNA]</scope>
    <source>
        <strain evidence="10">DSM 45818 / CECT 9043 / CcI3</strain>
    </source>
</reference>
<dbReference type="KEGG" id="fra:Francci3_0707"/>
<sequence length="190" mass="20883">MGGREQPVLSLGGKYRSGSPVVRHRQTRSPVQVLVHEMGKFGLVGGACYAIDFLVSNLCHTLLGMGPLSAKTVSTVVAATFSYIGNRQWSFNHRARTGLRREYTLFVILNTVGLLIALGCLGFARYVLDLKGVLAFNLFGNIIGTGLGTVFRFWAYKKWVFLHPDHPKAATSCGARQDGRRHIPEHAGRI</sequence>
<name>Q2JF51_FRACC</name>
<dbReference type="STRING" id="106370.Francci3_0707"/>
<keyword evidence="10" id="KW-1185">Reference proteome</keyword>
<dbReference type="PANTHER" id="PTHR38459:SF1">
    <property type="entry name" value="PROPHAGE BACTOPRENOL-LINKED GLUCOSE TRANSLOCASE HOMOLOG"/>
    <property type="match status" value="1"/>
</dbReference>
<keyword evidence="4 7" id="KW-1133">Transmembrane helix</keyword>
<evidence type="ECO:0000256" key="7">
    <source>
        <dbReference type="SAM" id="Phobius"/>
    </source>
</evidence>
<dbReference type="PhylomeDB" id="Q2JF51"/>
<comment type="similarity">
    <text evidence="2">Belongs to the GtrA family.</text>
</comment>
<evidence type="ECO:0000256" key="2">
    <source>
        <dbReference type="ARBA" id="ARBA00009399"/>
    </source>
</evidence>
<dbReference type="GO" id="GO:0005886">
    <property type="term" value="C:plasma membrane"/>
    <property type="evidence" value="ECO:0007669"/>
    <property type="project" value="TreeGrafter"/>
</dbReference>
<keyword evidence="5 7" id="KW-0472">Membrane</keyword>
<evidence type="ECO:0000256" key="6">
    <source>
        <dbReference type="SAM" id="MobiDB-lite"/>
    </source>
</evidence>
<proteinExistence type="inferred from homology"/>
<evidence type="ECO:0000256" key="1">
    <source>
        <dbReference type="ARBA" id="ARBA00004141"/>
    </source>
</evidence>
<dbReference type="AlphaFoldDB" id="Q2JF51"/>
<accession>Q2JF51</accession>
<feature type="region of interest" description="Disordered" evidence="6">
    <location>
        <begin position="1"/>
        <end position="20"/>
    </location>
</feature>
<protein>
    <submittedName>
        <fullName evidence="9">GtrA-like protein</fullName>
    </submittedName>
</protein>
<organism evidence="9 10">
    <name type="scientific">Frankia casuarinae (strain DSM 45818 / CECT 9043 / HFP020203 / CcI3)</name>
    <dbReference type="NCBI Taxonomy" id="106370"/>
    <lineage>
        <taxon>Bacteria</taxon>
        <taxon>Bacillati</taxon>
        <taxon>Actinomycetota</taxon>
        <taxon>Actinomycetes</taxon>
        <taxon>Frankiales</taxon>
        <taxon>Frankiaceae</taxon>
        <taxon>Frankia</taxon>
    </lineage>
</organism>
<evidence type="ECO:0000313" key="10">
    <source>
        <dbReference type="Proteomes" id="UP000001937"/>
    </source>
</evidence>
<dbReference type="InterPro" id="IPR051401">
    <property type="entry name" value="GtrA_CellWall_Glycosyl"/>
</dbReference>
<feature type="transmembrane region" description="Helical" evidence="7">
    <location>
        <begin position="134"/>
        <end position="155"/>
    </location>
</feature>
<comment type="subcellular location">
    <subcellularLocation>
        <location evidence="1">Membrane</location>
        <topology evidence="1">Multi-pass membrane protein</topology>
    </subcellularLocation>
</comment>
<dbReference type="Proteomes" id="UP000001937">
    <property type="component" value="Chromosome"/>
</dbReference>
<evidence type="ECO:0000256" key="3">
    <source>
        <dbReference type="ARBA" id="ARBA00022692"/>
    </source>
</evidence>
<evidence type="ECO:0000313" key="9">
    <source>
        <dbReference type="EMBL" id="ABD10091.1"/>
    </source>
</evidence>
<dbReference type="EMBL" id="CP000249">
    <property type="protein sequence ID" value="ABD10091.1"/>
    <property type="molecule type" value="Genomic_DNA"/>
</dbReference>
<dbReference type="PANTHER" id="PTHR38459">
    <property type="entry name" value="PROPHAGE BACTOPRENOL-LINKED GLUCOSE TRANSLOCASE HOMOLOG"/>
    <property type="match status" value="1"/>
</dbReference>
<dbReference type="Pfam" id="PF04138">
    <property type="entry name" value="GtrA_DPMS_TM"/>
    <property type="match status" value="1"/>
</dbReference>
<evidence type="ECO:0000256" key="4">
    <source>
        <dbReference type="ARBA" id="ARBA00022989"/>
    </source>
</evidence>
<feature type="domain" description="GtrA/DPMS transmembrane" evidence="8">
    <location>
        <begin position="40"/>
        <end position="161"/>
    </location>
</feature>